<dbReference type="Proteomes" id="UP001549366">
    <property type="component" value="Unassembled WGS sequence"/>
</dbReference>
<evidence type="ECO:0008006" key="3">
    <source>
        <dbReference type="Google" id="ProtNLM"/>
    </source>
</evidence>
<reference evidence="1 2" key="1">
    <citation type="submission" date="2024-06" db="EMBL/GenBank/DDBJ databases">
        <title>Genomic Encyclopedia of Type Strains, Phase V (KMG-V): Genome sequencing to study the core and pangenomes of soil and plant-associated prokaryotes.</title>
        <authorList>
            <person name="Whitman W."/>
        </authorList>
    </citation>
    <scope>NUCLEOTIDE SEQUENCE [LARGE SCALE GENOMIC DNA]</scope>
    <source>
        <strain evidence="1 2">NE40</strain>
    </source>
</reference>
<name>A0ABV2SK70_9GAMM</name>
<keyword evidence="2" id="KW-1185">Reference proteome</keyword>
<accession>A0ABV2SK70</accession>
<comment type="caution">
    <text evidence="1">The sequence shown here is derived from an EMBL/GenBank/DDBJ whole genome shotgun (WGS) entry which is preliminary data.</text>
</comment>
<sequence>MAGIPPEGFLEKFGDLPDVPHLSDIRDYEHAVSLLFDGEAENITEDRALGGELFIAYGALHSGKKYFIKVIREDNPYSKNMYYSYEWSLRDNLDNYSWLQNVGAELVVPDKGATFLLDNYKHYITSYEYIPGKTLIQMLWDYVVASCYFLAKGKKKKLLDGFKRYGQVMALLHFYPNEAETDSQKLLARPVRLMLSDRNGNNEIYDAKDDRIYLIDLSEEKDEDNTGTVESGLSCWVINVVDAIISAQEEYGNRKRTFADLLYLLIDEFINGYISSLPGYDAGVLRKMVLGLLERDLQDQCQAESWLKPVTQKVHDEMKP</sequence>
<dbReference type="RefSeq" id="WP_354008253.1">
    <property type="nucleotide sequence ID" value="NZ_JBEWTA010000001.1"/>
</dbReference>
<proteinExistence type="predicted"/>
<protein>
    <recommendedName>
        <fullName evidence="3">Protein kinase domain-containing protein</fullName>
    </recommendedName>
</protein>
<evidence type="ECO:0000313" key="1">
    <source>
        <dbReference type="EMBL" id="MET4758147.1"/>
    </source>
</evidence>
<organism evidence="1 2">
    <name type="scientific">Endozoicomonas lisbonensis</name>
    <dbReference type="NCBI Taxonomy" id="3120522"/>
    <lineage>
        <taxon>Bacteria</taxon>
        <taxon>Pseudomonadati</taxon>
        <taxon>Pseudomonadota</taxon>
        <taxon>Gammaproteobacteria</taxon>
        <taxon>Oceanospirillales</taxon>
        <taxon>Endozoicomonadaceae</taxon>
        <taxon>Endozoicomonas</taxon>
    </lineage>
</organism>
<dbReference type="EMBL" id="JBEWTB010000002">
    <property type="protein sequence ID" value="MET4758147.1"/>
    <property type="molecule type" value="Genomic_DNA"/>
</dbReference>
<evidence type="ECO:0000313" key="2">
    <source>
        <dbReference type="Proteomes" id="UP001549366"/>
    </source>
</evidence>
<gene>
    <name evidence="1" type="ORF">V5J35_003339</name>
</gene>